<dbReference type="InterPro" id="IPR036179">
    <property type="entry name" value="Ig-like_dom_sf"/>
</dbReference>
<dbReference type="SMART" id="SM00409">
    <property type="entry name" value="IG"/>
    <property type="match status" value="1"/>
</dbReference>
<dbReference type="PhylomeDB" id="A7SZF2"/>
<name>A7SZF2_NEMVE</name>
<dbReference type="EMBL" id="DS469964">
    <property type="protein sequence ID" value="EDO30916.1"/>
    <property type="molecule type" value="Genomic_DNA"/>
</dbReference>
<evidence type="ECO:0000313" key="7">
    <source>
        <dbReference type="EMBL" id="EDO30916.1"/>
    </source>
</evidence>
<dbReference type="PANTHER" id="PTHR11973:SF21">
    <property type="entry name" value="IG-LIKE DOMAIN-CONTAINING PROTEIN"/>
    <property type="match status" value="1"/>
</dbReference>
<dbReference type="GO" id="GO:0005886">
    <property type="term" value="C:plasma membrane"/>
    <property type="evidence" value="ECO:0000318"/>
    <property type="project" value="GO_Central"/>
</dbReference>
<dbReference type="PROSITE" id="PS50835">
    <property type="entry name" value="IG_LIKE"/>
    <property type="match status" value="1"/>
</dbReference>
<dbReference type="PANTHER" id="PTHR11973">
    <property type="entry name" value="CELL SURFACE GLYCOPROTEIN MUC18-RELATED"/>
    <property type="match status" value="1"/>
</dbReference>
<proteinExistence type="predicted"/>
<dbReference type="InterPro" id="IPR013783">
    <property type="entry name" value="Ig-like_fold"/>
</dbReference>
<dbReference type="InterPro" id="IPR007110">
    <property type="entry name" value="Ig-like_dom"/>
</dbReference>
<reference evidence="7 8" key="1">
    <citation type="journal article" date="2007" name="Science">
        <title>Sea anemone genome reveals ancestral eumetazoan gene repertoire and genomic organization.</title>
        <authorList>
            <person name="Putnam N.H."/>
            <person name="Srivastava M."/>
            <person name="Hellsten U."/>
            <person name="Dirks B."/>
            <person name="Chapman J."/>
            <person name="Salamov A."/>
            <person name="Terry A."/>
            <person name="Shapiro H."/>
            <person name="Lindquist E."/>
            <person name="Kapitonov V.V."/>
            <person name="Jurka J."/>
            <person name="Genikhovich G."/>
            <person name="Grigoriev I.V."/>
            <person name="Lucas S.M."/>
            <person name="Steele R.E."/>
            <person name="Finnerty J.R."/>
            <person name="Technau U."/>
            <person name="Martindale M.Q."/>
            <person name="Rokhsar D.S."/>
        </authorList>
    </citation>
    <scope>NUCLEOTIDE SEQUENCE [LARGE SCALE GENOMIC DNA]</scope>
    <source>
        <strain evidence="8">CH2 X CH6</strain>
    </source>
</reference>
<dbReference type="eggNOG" id="ENOG502SBQH">
    <property type="taxonomic scope" value="Eukaryota"/>
</dbReference>
<feature type="transmembrane region" description="Helical" evidence="5">
    <location>
        <begin position="445"/>
        <end position="468"/>
    </location>
</feature>
<evidence type="ECO:0000256" key="1">
    <source>
        <dbReference type="ARBA" id="ARBA00004479"/>
    </source>
</evidence>
<dbReference type="HOGENOM" id="CLU_447840_0_0_1"/>
<evidence type="ECO:0000259" key="6">
    <source>
        <dbReference type="PROSITE" id="PS50835"/>
    </source>
</evidence>
<keyword evidence="4" id="KW-0325">Glycoprotein</keyword>
<protein>
    <recommendedName>
        <fullName evidence="6">Ig-like domain-containing protein</fullName>
    </recommendedName>
</protein>
<evidence type="ECO:0000256" key="4">
    <source>
        <dbReference type="ARBA" id="ARBA00023180"/>
    </source>
</evidence>
<gene>
    <name evidence="7" type="ORF">NEMVEDRAFT_v1g219948</name>
</gene>
<dbReference type="Proteomes" id="UP000001593">
    <property type="component" value="Unassembled WGS sequence"/>
</dbReference>
<dbReference type="InterPro" id="IPR003598">
    <property type="entry name" value="Ig_sub2"/>
</dbReference>
<comment type="subcellular location">
    <subcellularLocation>
        <location evidence="1">Membrane</location>
        <topology evidence="1">Single-pass type I membrane protein</topology>
    </subcellularLocation>
</comment>
<feature type="domain" description="Ig-like" evidence="6">
    <location>
        <begin position="221"/>
        <end position="299"/>
    </location>
</feature>
<keyword evidence="5" id="KW-0472">Membrane</keyword>
<keyword evidence="8" id="KW-1185">Reference proteome</keyword>
<dbReference type="Pfam" id="PF13895">
    <property type="entry name" value="Ig_2"/>
    <property type="match status" value="1"/>
</dbReference>
<organism evidence="7 8">
    <name type="scientific">Nematostella vectensis</name>
    <name type="common">Starlet sea anemone</name>
    <dbReference type="NCBI Taxonomy" id="45351"/>
    <lineage>
        <taxon>Eukaryota</taxon>
        <taxon>Metazoa</taxon>
        <taxon>Cnidaria</taxon>
        <taxon>Anthozoa</taxon>
        <taxon>Hexacorallia</taxon>
        <taxon>Actiniaria</taxon>
        <taxon>Edwardsiidae</taxon>
        <taxon>Nematostella</taxon>
    </lineage>
</organism>
<keyword evidence="3 5" id="KW-1133">Transmembrane helix</keyword>
<dbReference type="Gene3D" id="2.60.40.10">
    <property type="entry name" value="Immunoglobulins"/>
    <property type="match status" value="1"/>
</dbReference>
<dbReference type="InterPro" id="IPR051116">
    <property type="entry name" value="Surface_Rcpt/Adhesion_Mol"/>
</dbReference>
<accession>A7SZF2</accession>
<sequence length="610" mass="66378">MTREVDHPRCEDASSSTWQWQYSTSVCSNDGENATLTWRVTLNSGEEIGAVSIWQQGVAGGSPVMMYGTNSGKEPAFSDRVMSLSYSGLSPVYDVVFTLKVNNSKDGFGTKQIQCRLTSKSFLVGQAASDTLLKVQGFAIRFDVIERNSASFGVDLERRHPRVIQYSLFLNNRHLSSKMDGVFKDIVLDTLGEQLFTCIPSNTVGVGQNKTARTIVQEFYSSVSIAPARTITTSEGSYVQMTCSASAVDPSSINWVKDGVPQGKGPTLTFPSISRDQGGVYNCTVIEGCSSASMDIAVYYVNMERYSLKCITSPAVCITIETNKTPPPDMICVTDGKTLLSKLTNKTGRKVTYEVGLASLDEAEVTCHAEGFPGSRQQFTVGMSASHVTIRTTPTGTCASHLTMEQSPRASQVIIRTTPIGTFASHVIISTIPTAVEVNDQNSTIVGLAVLVAILFLVIFGLIVYIVVLKRADSATQDDWLWQYNTSVCYNEGEDGVFTWRGTLNSGESFRSAAIWQIETEGGSATEMYDDYLGPRYGFLDRSMNLSVVTDTSSSRPVVTIRFVLKNLSSAVDGFGVKQIECRLTANPRGGIAKLTLLKVQARKQDPGSR</sequence>
<keyword evidence="2 5" id="KW-0812">Transmembrane</keyword>
<dbReference type="SUPFAM" id="SSF48726">
    <property type="entry name" value="Immunoglobulin"/>
    <property type="match status" value="1"/>
</dbReference>
<dbReference type="InterPro" id="IPR003599">
    <property type="entry name" value="Ig_sub"/>
</dbReference>
<evidence type="ECO:0000256" key="5">
    <source>
        <dbReference type="SAM" id="Phobius"/>
    </source>
</evidence>
<evidence type="ECO:0000256" key="2">
    <source>
        <dbReference type="ARBA" id="ARBA00022692"/>
    </source>
</evidence>
<evidence type="ECO:0000313" key="8">
    <source>
        <dbReference type="Proteomes" id="UP000001593"/>
    </source>
</evidence>
<dbReference type="AlphaFoldDB" id="A7SZF2"/>
<dbReference type="InParanoid" id="A7SZF2"/>
<dbReference type="SMART" id="SM00408">
    <property type="entry name" value="IGc2"/>
    <property type="match status" value="1"/>
</dbReference>
<evidence type="ECO:0000256" key="3">
    <source>
        <dbReference type="ARBA" id="ARBA00022989"/>
    </source>
</evidence>